<protein>
    <submittedName>
        <fullName evidence="1">Uncharacterized protein</fullName>
    </submittedName>
</protein>
<dbReference type="Proteomes" id="UP000253846">
    <property type="component" value="Unassembled WGS sequence"/>
</dbReference>
<name>A0A336NDF7_BARGR</name>
<dbReference type="EMBL" id="UFTD01000002">
    <property type="protein sequence ID" value="SSZ40475.1"/>
    <property type="molecule type" value="Genomic_DNA"/>
</dbReference>
<evidence type="ECO:0000313" key="1">
    <source>
        <dbReference type="EMBL" id="SSZ40475.1"/>
    </source>
</evidence>
<dbReference type="AlphaFoldDB" id="A0A336NDF7"/>
<sequence>MGLIALIISCIANLCSCYAVYSNFKNIKMLRQAINERDEIIKEQEKLIQKLSFPNVSYCVNCSKIVCREVV</sequence>
<evidence type="ECO:0000313" key="2">
    <source>
        <dbReference type="Proteomes" id="UP000253846"/>
    </source>
</evidence>
<reference evidence="1 2" key="1">
    <citation type="submission" date="2018-06" db="EMBL/GenBank/DDBJ databases">
        <authorList>
            <consortium name="Pathogen Informatics"/>
            <person name="Doyle S."/>
        </authorList>
    </citation>
    <scope>NUCLEOTIDE SEQUENCE [LARGE SCALE GENOMIC DNA]</scope>
    <source>
        <strain evidence="1 2">NCTC12860</strain>
    </source>
</reference>
<organism evidence="1 2">
    <name type="scientific">Bartonella grahamii</name>
    <dbReference type="NCBI Taxonomy" id="33045"/>
    <lineage>
        <taxon>Bacteria</taxon>
        <taxon>Pseudomonadati</taxon>
        <taxon>Pseudomonadota</taxon>
        <taxon>Alphaproteobacteria</taxon>
        <taxon>Hyphomicrobiales</taxon>
        <taxon>Bartonellaceae</taxon>
        <taxon>Bartonella</taxon>
    </lineage>
</organism>
<accession>A0A336NDF7</accession>
<gene>
    <name evidence="1" type="ORF">NCTC12860_01624</name>
</gene>
<proteinExistence type="predicted"/>